<organism evidence="1 2">
    <name type="scientific">Phtheirospermum japonicum</name>
    <dbReference type="NCBI Taxonomy" id="374723"/>
    <lineage>
        <taxon>Eukaryota</taxon>
        <taxon>Viridiplantae</taxon>
        <taxon>Streptophyta</taxon>
        <taxon>Embryophyta</taxon>
        <taxon>Tracheophyta</taxon>
        <taxon>Spermatophyta</taxon>
        <taxon>Magnoliopsida</taxon>
        <taxon>eudicotyledons</taxon>
        <taxon>Gunneridae</taxon>
        <taxon>Pentapetalae</taxon>
        <taxon>asterids</taxon>
        <taxon>lamiids</taxon>
        <taxon>Lamiales</taxon>
        <taxon>Orobanchaceae</taxon>
        <taxon>Orobanchaceae incertae sedis</taxon>
        <taxon>Phtheirospermum</taxon>
    </lineage>
</organism>
<dbReference type="EMBL" id="BMAC01000162">
    <property type="protein sequence ID" value="GFP88121.1"/>
    <property type="molecule type" value="Genomic_DNA"/>
</dbReference>
<evidence type="ECO:0000313" key="2">
    <source>
        <dbReference type="Proteomes" id="UP000653305"/>
    </source>
</evidence>
<dbReference type="Proteomes" id="UP000653305">
    <property type="component" value="Unassembled WGS sequence"/>
</dbReference>
<gene>
    <name evidence="1" type="ORF">PHJA_000955800</name>
</gene>
<reference evidence="1" key="1">
    <citation type="submission" date="2020-07" db="EMBL/GenBank/DDBJ databases">
        <title>Ethylene signaling mediates host invasion by parasitic plants.</title>
        <authorList>
            <person name="Yoshida S."/>
        </authorList>
    </citation>
    <scope>NUCLEOTIDE SEQUENCE</scope>
    <source>
        <strain evidence="1">Okayama</strain>
    </source>
</reference>
<keyword evidence="2" id="KW-1185">Reference proteome</keyword>
<proteinExistence type="predicted"/>
<protein>
    <submittedName>
        <fullName evidence="1">Ethylene-responsive transcription factor erf024</fullName>
    </submittedName>
</protein>
<accession>A0A830C1F3</accession>
<sequence length="143" mass="16265">MDTLIYPDVLLIHARAINKSEINLKCRSPLQATAAAAVFLRPATAAAATPSTVAFAAGRAAGNGSPRSVSRGRRIGYGWARSRPRRWRRWPMTWRRWLSRAERPSSISRTRLRPCRCRLRVPRGTSRWRLPVRRRLLGPPGMR</sequence>
<comment type="caution">
    <text evidence="1">The sequence shown here is derived from an EMBL/GenBank/DDBJ whole genome shotgun (WGS) entry which is preliminary data.</text>
</comment>
<evidence type="ECO:0000313" key="1">
    <source>
        <dbReference type="EMBL" id="GFP88121.1"/>
    </source>
</evidence>
<name>A0A830C1F3_9LAMI</name>
<dbReference type="AlphaFoldDB" id="A0A830C1F3"/>